<comment type="subcellular location">
    <subcellularLocation>
        <location evidence="4">Periplasm</location>
    </subcellularLocation>
</comment>
<dbReference type="Gene3D" id="2.60.450.10">
    <property type="entry name" value="Lipopolysaccharide (LPS) transport protein A like domain"/>
    <property type="match status" value="1"/>
</dbReference>
<dbReference type="HAMAP" id="MF_01914">
    <property type="entry name" value="LPS_assembly_LptA"/>
    <property type="match status" value="1"/>
</dbReference>
<evidence type="ECO:0000256" key="4">
    <source>
        <dbReference type="HAMAP-Rule" id="MF_01914"/>
    </source>
</evidence>
<dbReference type="EMBL" id="SLXH01000001">
    <property type="protein sequence ID" value="TCP20478.1"/>
    <property type="molecule type" value="Genomic_DNA"/>
</dbReference>
<dbReference type="InterPro" id="IPR014340">
    <property type="entry name" value="LptA"/>
</dbReference>
<comment type="similarity">
    <text evidence="4">Belongs to the LptA family.</text>
</comment>
<dbReference type="Pfam" id="PF03968">
    <property type="entry name" value="LptD_N"/>
    <property type="match status" value="1"/>
</dbReference>
<dbReference type="PANTHER" id="PTHR36504">
    <property type="entry name" value="LIPOPOLYSACCHARIDE EXPORT SYSTEM PROTEIN LPTA"/>
    <property type="match status" value="1"/>
</dbReference>
<evidence type="ECO:0000256" key="3">
    <source>
        <dbReference type="ARBA" id="ARBA00022764"/>
    </source>
</evidence>
<sequence>MRAFLWPVHGYNPLQESCPLMKHLLPLPLLLCLACAPFGLAHAEKADRQQPMNIEADALRHDAQQQTSVFTGRVVVTKGSIVLRGARLEVREDAQGYQSGVVTAEAGQRAFFRQKRDTAPGAPEEFIEGEGETIEYNGRTDNVRILRRAELRRYRGGALSDELQGATIVYNNLTDVFSVDGQKGAPGATGTSGGRVRAVLAPKDAPAPAPAGTPGAPLRPSTTLGNGKP</sequence>
<keyword evidence="1 4" id="KW-0813">Transport</keyword>
<dbReference type="NCBIfam" id="TIGR03002">
    <property type="entry name" value="outer_YhbN_LptA"/>
    <property type="match status" value="1"/>
</dbReference>
<dbReference type="GO" id="GO:0015920">
    <property type="term" value="P:lipopolysaccharide transport"/>
    <property type="evidence" value="ECO:0007669"/>
    <property type="project" value="UniProtKB-UniRule"/>
</dbReference>
<name>A0A4R2NGX9_9BURK</name>
<accession>A0A4R2NGX9</accession>
<dbReference type="InterPro" id="IPR005653">
    <property type="entry name" value="OstA-like_N"/>
</dbReference>
<proteinExistence type="inferred from homology"/>
<gene>
    <name evidence="4" type="primary">lptA</name>
    <name evidence="7" type="ORF">EV674_101127</name>
</gene>
<evidence type="ECO:0000313" key="7">
    <source>
        <dbReference type="EMBL" id="TCP20478.1"/>
    </source>
</evidence>
<comment type="caution">
    <text evidence="7">The sequence shown here is derived from an EMBL/GenBank/DDBJ whole genome shotgun (WGS) entry which is preliminary data.</text>
</comment>
<reference evidence="7 8" key="1">
    <citation type="submission" date="2019-03" db="EMBL/GenBank/DDBJ databases">
        <title>Genomic Encyclopedia of Type Strains, Phase IV (KMG-IV): sequencing the most valuable type-strain genomes for metagenomic binning, comparative biology and taxonomic classification.</title>
        <authorList>
            <person name="Goeker M."/>
        </authorList>
    </citation>
    <scope>NUCLEOTIDE SEQUENCE [LARGE SCALE GENOMIC DNA]</scope>
    <source>
        <strain evidence="7 8">DSM 1837</strain>
    </source>
</reference>
<evidence type="ECO:0000256" key="5">
    <source>
        <dbReference type="SAM" id="MobiDB-lite"/>
    </source>
</evidence>
<comment type="subunit">
    <text evidence="4">Component of the lipopolysaccharide transport and assembly complex.</text>
</comment>
<organism evidence="7 8">
    <name type="scientific">Simplicispira metamorpha</name>
    <dbReference type="NCBI Taxonomy" id="80881"/>
    <lineage>
        <taxon>Bacteria</taxon>
        <taxon>Pseudomonadati</taxon>
        <taxon>Pseudomonadota</taxon>
        <taxon>Betaproteobacteria</taxon>
        <taxon>Burkholderiales</taxon>
        <taxon>Comamonadaceae</taxon>
        <taxon>Simplicispira</taxon>
    </lineage>
</organism>
<dbReference type="GO" id="GO:0017089">
    <property type="term" value="F:glycolipid transfer activity"/>
    <property type="evidence" value="ECO:0007669"/>
    <property type="project" value="TreeGrafter"/>
</dbReference>
<feature type="domain" description="Organic solvent tolerance-like N-terminal" evidence="6">
    <location>
        <begin position="53"/>
        <end position="173"/>
    </location>
</feature>
<feature type="region of interest" description="Disordered" evidence="5">
    <location>
        <begin position="184"/>
        <end position="229"/>
    </location>
</feature>
<evidence type="ECO:0000259" key="6">
    <source>
        <dbReference type="Pfam" id="PF03968"/>
    </source>
</evidence>
<protein>
    <recommendedName>
        <fullName evidence="4">Lipopolysaccharide export system protein LptA</fullName>
    </recommendedName>
</protein>
<evidence type="ECO:0000256" key="1">
    <source>
        <dbReference type="ARBA" id="ARBA00022448"/>
    </source>
</evidence>
<comment type="function">
    <text evidence="4">Involved in the assembly of lipopolysaccharide (LPS). Required for the translocation of LPS from the inner membrane to the outer membrane.</text>
</comment>
<evidence type="ECO:0000256" key="2">
    <source>
        <dbReference type="ARBA" id="ARBA00022729"/>
    </source>
</evidence>
<dbReference type="GO" id="GO:0001530">
    <property type="term" value="F:lipopolysaccharide binding"/>
    <property type="evidence" value="ECO:0007669"/>
    <property type="project" value="InterPro"/>
</dbReference>
<dbReference type="GO" id="GO:0009279">
    <property type="term" value="C:cell outer membrane"/>
    <property type="evidence" value="ECO:0007669"/>
    <property type="project" value="TreeGrafter"/>
</dbReference>
<dbReference type="GO" id="GO:0030288">
    <property type="term" value="C:outer membrane-bounded periplasmic space"/>
    <property type="evidence" value="ECO:0007669"/>
    <property type="project" value="TreeGrafter"/>
</dbReference>
<keyword evidence="8" id="KW-1185">Reference proteome</keyword>
<dbReference type="PANTHER" id="PTHR36504:SF1">
    <property type="entry name" value="LIPOPOLYSACCHARIDE EXPORT SYSTEM PROTEIN LPTA"/>
    <property type="match status" value="1"/>
</dbReference>
<dbReference type="AlphaFoldDB" id="A0A4R2NGX9"/>
<keyword evidence="3 4" id="KW-0574">Periplasm</keyword>
<dbReference type="Proteomes" id="UP000295182">
    <property type="component" value="Unassembled WGS sequence"/>
</dbReference>
<dbReference type="InterPro" id="IPR052037">
    <property type="entry name" value="LPS_export_LptA"/>
</dbReference>
<dbReference type="GO" id="GO:0043165">
    <property type="term" value="P:Gram-negative-bacterium-type cell outer membrane assembly"/>
    <property type="evidence" value="ECO:0007669"/>
    <property type="project" value="UniProtKB-UniRule"/>
</dbReference>
<keyword evidence="2" id="KW-0732">Signal</keyword>
<evidence type="ECO:0000313" key="8">
    <source>
        <dbReference type="Proteomes" id="UP000295182"/>
    </source>
</evidence>